<evidence type="ECO:0008006" key="9">
    <source>
        <dbReference type="Google" id="ProtNLM"/>
    </source>
</evidence>
<keyword evidence="2" id="KW-0677">Repeat</keyword>
<reference evidence="7" key="1">
    <citation type="submission" date="2021-07" db="EMBL/GenBank/DDBJ databases">
        <title>Genome Resource of American Ginseng Black Spot Pathogen Alternaria panax.</title>
        <authorList>
            <person name="Qiu C."/>
            <person name="Wang W."/>
            <person name="Liu Z."/>
        </authorList>
    </citation>
    <scope>NUCLEOTIDE SEQUENCE</scope>
    <source>
        <strain evidence="7">BNCC115425</strain>
    </source>
</reference>
<proteinExistence type="inferred from homology"/>
<organism evidence="7 8">
    <name type="scientific">Alternaria panax</name>
    <dbReference type="NCBI Taxonomy" id="48097"/>
    <lineage>
        <taxon>Eukaryota</taxon>
        <taxon>Fungi</taxon>
        <taxon>Dikarya</taxon>
        <taxon>Ascomycota</taxon>
        <taxon>Pezizomycotina</taxon>
        <taxon>Dothideomycetes</taxon>
        <taxon>Pleosporomycetidae</taxon>
        <taxon>Pleosporales</taxon>
        <taxon>Pleosporineae</taxon>
        <taxon>Pleosporaceae</taxon>
        <taxon>Alternaria</taxon>
        <taxon>Alternaria sect. Panax</taxon>
    </lineage>
</organism>
<keyword evidence="8" id="KW-1185">Reference proteome</keyword>
<feature type="region of interest" description="Disordered" evidence="6">
    <location>
        <begin position="72"/>
        <end position="105"/>
    </location>
</feature>
<dbReference type="Pfam" id="PF13041">
    <property type="entry name" value="PPR_2"/>
    <property type="match status" value="2"/>
</dbReference>
<gene>
    <name evidence="7" type="ORF">G6011_08757</name>
</gene>
<evidence type="ECO:0000256" key="3">
    <source>
        <dbReference type="ARBA" id="ARBA00044493"/>
    </source>
</evidence>
<comment type="function">
    <text evidence="3">Regulates mitochondrial small subunit maturation by controlling 15S rRNA 5'-end processing. Localizes to the 5' precursor of the 15S rRNA in a position that is subsequently occupied by mS47 in the mature yeast mtSSU. Uses structure and sequence-specific RNA recognition, binding to a single-stranded region of the precursor and specifically recognizing bases -6 to -1. The exchange of Ccm1 for mS47 is coupled to the irreversible removal of precursor rRNA that is accompanied by conformational changes of the mitoribosomal proteins uS5m and mS26. These conformational changes signal completion of 5'-end rRNA processing through protection of the mature 5'-end of the 15S rRNA and stabilization of mS47. The removal of the 5' precursor together with the dissociation of Ccm1 may be catalyzed by the 5'-3' exoribonuclease Pet127. Involved in the specific removal of group I introns in mitochondrial encoded transcripts.</text>
</comment>
<dbReference type="NCBIfam" id="TIGR00756">
    <property type="entry name" value="PPR"/>
    <property type="match status" value="2"/>
</dbReference>
<dbReference type="Gene3D" id="1.25.40.10">
    <property type="entry name" value="Tetratricopeptide repeat domain"/>
    <property type="match status" value="2"/>
</dbReference>
<evidence type="ECO:0000256" key="2">
    <source>
        <dbReference type="ARBA" id="ARBA00022737"/>
    </source>
</evidence>
<dbReference type="PANTHER" id="PTHR47447:SF17">
    <property type="entry name" value="OS12G0638900 PROTEIN"/>
    <property type="match status" value="1"/>
</dbReference>
<feature type="region of interest" description="Disordered" evidence="6">
    <location>
        <begin position="838"/>
        <end position="926"/>
    </location>
</feature>
<feature type="repeat" description="PPR" evidence="5">
    <location>
        <begin position="737"/>
        <end position="771"/>
    </location>
</feature>
<sequence>MPRFRVPNASLVASADLPILPFLAPRAFAESALSRRSSQHHRRSDATQEKEKKIAKYVEQGTRIHREDGLPEARPVAGTSCRKQRTQDAFATGRPHTSGHWRKGTDRSASVNCLYAEISAFTRQHARSYATTASNNQGGADGDKCSRRRARRVQPTRTDSPSGLVQNGPTQAIARAKALSIEHARLDNYMSRQPSWTKTSSFSHMTQGQYRSLTRRVTNLKRWDLMHLDLSRAAEGSSKEAGLHYAFAALDRPLYPSLRRYTRRVTIKHDPRCVRLSWTLFAARTPGVSPSTHQVWKNWLALDVSKRKTYAHRLLVYLLDRQPGRALRFIQVLASDPLLRSRKTETIADALDHLAQLHTQGLHDNKSWGADPEAHKRVFVPAFVQIFKKALAGRIGVCSQGLLYNLVELATTEDLKKVFDCLVQHRARLGFDTVLHYATAFGQAGEVRYALKCLDLLTARHTTAALEAIVERKRLRWTCAGILRRSMSASQDFHQTPVVVAAIVRLGIKMDTLLYNVIMHNAMEAGDYATAFKVYNSLEDNGIQPDKHTFSIMLHGCTMQENPAFFQAFAQHCADVAKDFRDPWLATDYLYYLYVRHQGDENLERTSALLWQSFAKHFSVAPLQSFIGYGTPGLRNVNISQNASALDSIHLDPPPVALYIMLQVEIRSALAISNTRVYNLYLKFKSVVEEGGDPGFDALAQNPTIWNAFLFAFCEKQQFANASQLIQDMTDGPAKPNVYSWNIFMQAFFKTRQVQAAERVFELMRNSGVEPDHYTWGALLRGYAKAQLVDRISDIIPHLKAEEELDPDLLRHLAKVVDRGKLMGVLEENRFHKEATALKNAAREAEEERSRWWDELTDGEAATTTTTTNDVSPIQLDATAQNEESSTTQPGSSVDLSNFTSVPEQPTKPPQMHNSKSRLPRTNLQDPEVQYRKLQEQLGLVEPTGTAIDGHADLGPVNSFSSGLAFKSMISKTKAKAIESGKPTTTRKRTRFNLATPRRRGVA</sequence>
<feature type="region of interest" description="Disordered" evidence="6">
    <location>
        <begin position="33"/>
        <end position="52"/>
    </location>
</feature>
<feature type="repeat" description="PPR" evidence="5">
    <location>
        <begin position="511"/>
        <end position="545"/>
    </location>
</feature>
<feature type="region of interest" description="Disordered" evidence="6">
    <location>
        <begin position="129"/>
        <end position="167"/>
    </location>
</feature>
<dbReference type="InterPro" id="IPR002885">
    <property type="entry name" value="PPR_rpt"/>
</dbReference>
<evidence type="ECO:0000313" key="8">
    <source>
        <dbReference type="Proteomes" id="UP001199106"/>
    </source>
</evidence>
<feature type="compositionally biased region" description="Basic and acidic residues" evidence="6">
    <location>
        <begin position="838"/>
        <end position="854"/>
    </location>
</feature>
<comment type="subunit">
    <text evidence="4">Binds to mitochondrial small subunit 15S rRNA.</text>
</comment>
<evidence type="ECO:0000256" key="1">
    <source>
        <dbReference type="ARBA" id="ARBA00006192"/>
    </source>
</evidence>
<comment type="similarity">
    <text evidence="1">Belongs to the CCM1 family.</text>
</comment>
<dbReference type="AlphaFoldDB" id="A0AAD4FN11"/>
<dbReference type="EMBL" id="JAANER010000004">
    <property type="protein sequence ID" value="KAG9190669.1"/>
    <property type="molecule type" value="Genomic_DNA"/>
</dbReference>
<feature type="compositionally biased region" description="Polar residues" evidence="6">
    <location>
        <begin position="878"/>
        <end position="904"/>
    </location>
</feature>
<feature type="compositionally biased region" description="Polar residues" evidence="6">
    <location>
        <begin position="155"/>
        <end position="167"/>
    </location>
</feature>
<dbReference type="InterPro" id="IPR011990">
    <property type="entry name" value="TPR-like_helical_dom_sf"/>
</dbReference>
<evidence type="ECO:0000256" key="4">
    <source>
        <dbReference type="ARBA" id="ARBA00044511"/>
    </source>
</evidence>
<dbReference type="PANTHER" id="PTHR47447">
    <property type="entry name" value="OS03G0856100 PROTEIN"/>
    <property type="match status" value="1"/>
</dbReference>
<dbReference type="Proteomes" id="UP001199106">
    <property type="component" value="Unassembled WGS sequence"/>
</dbReference>
<evidence type="ECO:0000256" key="5">
    <source>
        <dbReference type="PROSITE-ProRule" id="PRU00708"/>
    </source>
</evidence>
<dbReference type="PROSITE" id="PS51375">
    <property type="entry name" value="PPR"/>
    <property type="match status" value="2"/>
</dbReference>
<name>A0AAD4FN11_9PLEO</name>
<evidence type="ECO:0000313" key="7">
    <source>
        <dbReference type="EMBL" id="KAG9190669.1"/>
    </source>
</evidence>
<evidence type="ECO:0000256" key="6">
    <source>
        <dbReference type="SAM" id="MobiDB-lite"/>
    </source>
</evidence>
<comment type="caution">
    <text evidence="7">The sequence shown here is derived from an EMBL/GenBank/DDBJ whole genome shotgun (WGS) entry which is preliminary data.</text>
</comment>
<protein>
    <recommendedName>
        <fullName evidence="9">Pentatricopeptide repeat-containing protein</fullName>
    </recommendedName>
</protein>
<accession>A0AAD4FN11</accession>
<feature type="compositionally biased region" description="Polar residues" evidence="6">
    <location>
        <begin position="129"/>
        <end position="138"/>
    </location>
</feature>